<feature type="signal peptide" evidence="1">
    <location>
        <begin position="1"/>
        <end position="25"/>
    </location>
</feature>
<evidence type="ECO:0000256" key="1">
    <source>
        <dbReference type="SAM" id="SignalP"/>
    </source>
</evidence>
<gene>
    <name evidence="2" type="ORF">EYE40_08010</name>
</gene>
<protein>
    <recommendedName>
        <fullName evidence="4">Lipoprotein</fullName>
    </recommendedName>
</protein>
<dbReference type="RefSeq" id="WP_130981456.1">
    <property type="nucleotide sequence ID" value="NZ_SISG01000001.1"/>
</dbReference>
<sequence length="151" mass="15188">MTTLRNRFTVPVAIALAVVFAPSLAACSMIPIDGIIEGATGGAVQSGTDVPEGFPSEVPIFDGEITFGGSLGDATNRVYNVTVKVDGLESYDTIKAELEAAGFTSAVAGTAGAGGTGAFSNADWGVLVVVSEDGSNGFLANYTVTSAETTN</sequence>
<accession>A0A4Q9GS08</accession>
<dbReference type="Proteomes" id="UP000294194">
    <property type="component" value="Unassembled WGS sequence"/>
</dbReference>
<evidence type="ECO:0000313" key="2">
    <source>
        <dbReference type="EMBL" id="TBN57345.1"/>
    </source>
</evidence>
<comment type="caution">
    <text evidence="2">The sequence shown here is derived from an EMBL/GenBank/DDBJ whole genome shotgun (WGS) entry which is preliminary data.</text>
</comment>
<keyword evidence="1" id="KW-0732">Signal</keyword>
<evidence type="ECO:0008006" key="4">
    <source>
        <dbReference type="Google" id="ProtNLM"/>
    </source>
</evidence>
<name>A0A4Q9GS08_9MICO</name>
<proteinExistence type="predicted"/>
<dbReference type="AlphaFoldDB" id="A0A4Q9GS08"/>
<evidence type="ECO:0000313" key="3">
    <source>
        <dbReference type="Proteomes" id="UP000294194"/>
    </source>
</evidence>
<reference evidence="3" key="1">
    <citation type="submission" date="2019-02" db="EMBL/GenBank/DDBJ databases">
        <title>Glaciihabitans arcticus sp. nov., a psychrotolerant bacterium isolated from polar soil.</title>
        <authorList>
            <person name="Dahal R.H."/>
        </authorList>
    </citation>
    <scope>NUCLEOTIDE SEQUENCE [LARGE SCALE GENOMIC DNA]</scope>
    <source>
        <strain evidence="3">RP-3-7</strain>
    </source>
</reference>
<feature type="chain" id="PRO_5020954727" description="Lipoprotein" evidence="1">
    <location>
        <begin position="26"/>
        <end position="151"/>
    </location>
</feature>
<organism evidence="2 3">
    <name type="scientific">Glaciihabitans arcticus</name>
    <dbReference type="NCBI Taxonomy" id="2668039"/>
    <lineage>
        <taxon>Bacteria</taxon>
        <taxon>Bacillati</taxon>
        <taxon>Actinomycetota</taxon>
        <taxon>Actinomycetes</taxon>
        <taxon>Micrococcales</taxon>
        <taxon>Microbacteriaceae</taxon>
        <taxon>Glaciihabitans</taxon>
    </lineage>
</organism>
<dbReference type="EMBL" id="SISG01000001">
    <property type="protein sequence ID" value="TBN57345.1"/>
    <property type="molecule type" value="Genomic_DNA"/>
</dbReference>
<dbReference type="PROSITE" id="PS51257">
    <property type="entry name" value="PROKAR_LIPOPROTEIN"/>
    <property type="match status" value="1"/>
</dbReference>
<keyword evidence="3" id="KW-1185">Reference proteome</keyword>